<keyword evidence="3" id="KW-0732">Signal</keyword>
<comment type="subcellular location">
    <subcellularLocation>
        <location evidence="1">Secreted</location>
    </subcellularLocation>
</comment>
<evidence type="ECO:0000259" key="5">
    <source>
        <dbReference type="Pfam" id="PF21258"/>
    </source>
</evidence>
<dbReference type="InterPro" id="IPR011459">
    <property type="entry name" value="DUF1565"/>
</dbReference>
<evidence type="ECO:0000256" key="1">
    <source>
        <dbReference type="ARBA" id="ARBA00004613"/>
    </source>
</evidence>
<evidence type="ECO:0000256" key="2">
    <source>
        <dbReference type="ARBA" id="ARBA00022525"/>
    </source>
</evidence>
<sequence length="646" mass="72059">MSTYYVSKQGDDQNVGNQSTPFLTINHAAQIAKAGDAIIVHQGIYREQIDPRRSGTATHRITYRAAAGEHVTISGAEVVTGWQRVAQGVWQTVIDNQLFGKCNPFAQQLRGDWLEQSNGCHTGDFYVNGQSFYEASTLDEVLAGVNRQAVTEYITNVTVPDPHAERTQYLWFAEVGKNQTTLIANFHELQPNQELTEINVRQTCFYPSRLGINDITIAGFEICQAATPWAPPTTEQVGMVGPHWAKGWVIEDNNLHDAKCSAISIGTPQLGEENAFSKHHDKPGYQYQLEKVFEAQRLGWNRETVGSHLIRNNEIHHCGQGGIIGNLGGIFSDIRHNHIYEIGMKFEFSGWEISALKLHAGIDTVIEDNQIDHNTLGTWLDWQAQGTQILRNLYHHNLRDLLIEMCHGPFLVAENIFASAHAIDEFSQGGAFINNLIVGETIIENVLNRATPYHLPHSTAIKGYAMVYGSDDRYLNNIFIGMADHSHTNGTKAYDGSSLSMKDFVQAVEVRLPGDVELFETVRQPAYIDHNVYLQGAQGFTKEVHAFKDADFDADFVVSQSGKTVKVSLKMPPTFQTFCGRVQSTATLSQTRLSEMRFENPDGSALRLAHDYFGWPNDKGGENVPGPFSQLRPGDNEIVVWESPLE</sequence>
<gene>
    <name evidence="6" type="ORF">ACFP1C_12495</name>
</gene>
<evidence type="ECO:0000259" key="4">
    <source>
        <dbReference type="Pfam" id="PF07602"/>
    </source>
</evidence>
<protein>
    <submittedName>
        <fullName evidence="6">DUF1565 domain-containing protein</fullName>
    </submittedName>
</protein>
<dbReference type="Pfam" id="PF07602">
    <property type="entry name" value="DUF1565"/>
    <property type="match status" value="1"/>
</dbReference>
<evidence type="ECO:0000256" key="3">
    <source>
        <dbReference type="ARBA" id="ARBA00022729"/>
    </source>
</evidence>
<dbReference type="InterPro" id="IPR013780">
    <property type="entry name" value="Glyco_hydro_b"/>
</dbReference>
<dbReference type="Proteomes" id="UP001596283">
    <property type="component" value="Unassembled WGS sequence"/>
</dbReference>
<dbReference type="InterPro" id="IPR052052">
    <property type="entry name" value="Polysaccharide_Lyase_9"/>
</dbReference>
<comment type="caution">
    <text evidence="6">The sequence shown here is derived from an EMBL/GenBank/DDBJ whole genome shotgun (WGS) entry which is preliminary data.</text>
</comment>
<dbReference type="Gene3D" id="2.60.40.1180">
    <property type="entry name" value="Golgi alpha-mannosidase II"/>
    <property type="match status" value="1"/>
</dbReference>
<dbReference type="RefSeq" id="WP_125685326.1">
    <property type="nucleotide sequence ID" value="NZ_JBHSSI010000078.1"/>
</dbReference>
<evidence type="ECO:0000313" key="7">
    <source>
        <dbReference type="Proteomes" id="UP001596283"/>
    </source>
</evidence>
<keyword evidence="2" id="KW-0964">Secreted</keyword>
<organism evidence="6 7">
    <name type="scientific">Levilactobacillus fujinensis</name>
    <dbReference type="NCBI Taxonomy" id="2486024"/>
    <lineage>
        <taxon>Bacteria</taxon>
        <taxon>Bacillati</taxon>
        <taxon>Bacillota</taxon>
        <taxon>Bacilli</taxon>
        <taxon>Lactobacillales</taxon>
        <taxon>Lactobacillaceae</taxon>
        <taxon>Levilactobacillus</taxon>
    </lineage>
</organism>
<dbReference type="Gene3D" id="2.160.20.10">
    <property type="entry name" value="Single-stranded right-handed beta-helix, Pectin lyase-like"/>
    <property type="match status" value="1"/>
</dbReference>
<dbReference type="Pfam" id="PF21258">
    <property type="entry name" value="Glyco_hydro_120_ins"/>
    <property type="match status" value="1"/>
</dbReference>
<keyword evidence="7" id="KW-1185">Reference proteome</keyword>
<feature type="domain" description="DUF1565" evidence="4">
    <location>
        <begin position="9"/>
        <end position="49"/>
    </location>
</feature>
<reference evidence="7" key="1">
    <citation type="journal article" date="2019" name="Int. J. Syst. Evol. Microbiol.">
        <title>The Global Catalogue of Microorganisms (GCM) 10K type strain sequencing project: providing services to taxonomists for standard genome sequencing and annotation.</title>
        <authorList>
            <consortium name="The Broad Institute Genomics Platform"/>
            <consortium name="The Broad Institute Genome Sequencing Center for Infectious Disease"/>
            <person name="Wu L."/>
            <person name="Ma J."/>
        </authorList>
    </citation>
    <scope>NUCLEOTIDE SEQUENCE [LARGE SCALE GENOMIC DNA]</scope>
    <source>
        <strain evidence="7">CCM 8908</strain>
    </source>
</reference>
<dbReference type="InterPro" id="IPR011050">
    <property type="entry name" value="Pectin_lyase_fold/virulence"/>
</dbReference>
<feature type="domain" description="Glycoside hydrolase 120 insertion" evidence="5">
    <location>
        <begin position="79"/>
        <end position="198"/>
    </location>
</feature>
<dbReference type="SUPFAM" id="SSF51126">
    <property type="entry name" value="Pectin lyase-like"/>
    <property type="match status" value="1"/>
</dbReference>
<accession>A0ABW1TIE2</accession>
<dbReference type="PANTHER" id="PTHR40088:SF2">
    <property type="entry name" value="SECRETED SUGAR HYDROLASE"/>
    <property type="match status" value="1"/>
</dbReference>
<dbReference type="EMBL" id="JBHSSI010000078">
    <property type="protein sequence ID" value="MFC6261753.1"/>
    <property type="molecule type" value="Genomic_DNA"/>
</dbReference>
<dbReference type="InterPro" id="IPR012334">
    <property type="entry name" value="Pectin_lyas_fold"/>
</dbReference>
<name>A0ABW1TIE2_9LACO</name>
<proteinExistence type="predicted"/>
<dbReference type="PANTHER" id="PTHR40088">
    <property type="entry name" value="PECTATE LYASE (EUROFUNG)"/>
    <property type="match status" value="1"/>
</dbReference>
<dbReference type="InterPro" id="IPR049169">
    <property type="entry name" value="Glyco_hydro_120_ins"/>
</dbReference>
<evidence type="ECO:0000313" key="6">
    <source>
        <dbReference type="EMBL" id="MFC6261753.1"/>
    </source>
</evidence>